<dbReference type="InterPro" id="IPR036259">
    <property type="entry name" value="MFS_trans_sf"/>
</dbReference>
<reference evidence="9 10" key="1">
    <citation type="journal article" date="2015" name="Int. J. Syst. Evol. Microbiol.">
        <title>Description of Sphingopyxis fribergensis sp. nov. - a soil bacterium with the ability to degrade styrene and phenylacetic acid.</title>
        <authorList>
            <person name="Oelschlagel M."/>
            <person name="Ruckert C."/>
            <person name="Kalinowski J."/>
            <person name="Schmidt G."/>
            <person name="Schlomann M."/>
            <person name="Tischler D."/>
        </authorList>
    </citation>
    <scope>NUCLEOTIDE SEQUENCE [LARGE SCALE GENOMIC DNA]</scope>
    <source>
        <strain evidence="9 10">Kp5.2</strain>
    </source>
</reference>
<dbReference type="OrthoDB" id="9812221at2"/>
<evidence type="ECO:0000313" key="9">
    <source>
        <dbReference type="EMBL" id="AJA09587.1"/>
    </source>
</evidence>
<dbReference type="GO" id="GO:0005886">
    <property type="term" value="C:plasma membrane"/>
    <property type="evidence" value="ECO:0007669"/>
    <property type="project" value="UniProtKB-SubCell"/>
</dbReference>
<dbReference type="KEGG" id="sphk:SKP52_13495"/>
<keyword evidence="2" id="KW-0813">Transport</keyword>
<gene>
    <name evidence="9" type="ORF">SKP52_13495</name>
</gene>
<dbReference type="InterPro" id="IPR011701">
    <property type="entry name" value="MFS"/>
</dbReference>
<dbReference type="EMBL" id="CP009122">
    <property type="protein sequence ID" value="AJA09587.1"/>
    <property type="molecule type" value="Genomic_DNA"/>
</dbReference>
<keyword evidence="6 7" id="KW-0472">Membrane</keyword>
<dbReference type="GO" id="GO:0022857">
    <property type="term" value="F:transmembrane transporter activity"/>
    <property type="evidence" value="ECO:0007669"/>
    <property type="project" value="InterPro"/>
</dbReference>
<feature type="transmembrane region" description="Helical" evidence="7">
    <location>
        <begin position="215"/>
        <end position="234"/>
    </location>
</feature>
<feature type="transmembrane region" description="Helical" evidence="7">
    <location>
        <begin position="94"/>
        <end position="113"/>
    </location>
</feature>
<feature type="transmembrane region" description="Helical" evidence="7">
    <location>
        <begin position="317"/>
        <end position="342"/>
    </location>
</feature>
<keyword evidence="4 7" id="KW-0812">Transmembrane</keyword>
<organism evidence="9 10">
    <name type="scientific">Sphingopyxis fribergensis</name>
    <dbReference type="NCBI Taxonomy" id="1515612"/>
    <lineage>
        <taxon>Bacteria</taxon>
        <taxon>Pseudomonadati</taxon>
        <taxon>Pseudomonadota</taxon>
        <taxon>Alphaproteobacteria</taxon>
        <taxon>Sphingomonadales</taxon>
        <taxon>Sphingomonadaceae</taxon>
        <taxon>Sphingopyxis</taxon>
    </lineage>
</organism>
<evidence type="ECO:0000256" key="2">
    <source>
        <dbReference type="ARBA" id="ARBA00022448"/>
    </source>
</evidence>
<feature type="transmembrane region" description="Helical" evidence="7">
    <location>
        <begin position="66"/>
        <end position="85"/>
    </location>
</feature>
<feature type="transmembrane region" description="Helical" evidence="7">
    <location>
        <begin position="349"/>
        <end position="368"/>
    </location>
</feature>
<keyword evidence="3" id="KW-1003">Cell membrane</keyword>
<dbReference type="Proteomes" id="UP000030907">
    <property type="component" value="Chromosome"/>
</dbReference>
<dbReference type="Pfam" id="PF07690">
    <property type="entry name" value="MFS_1"/>
    <property type="match status" value="1"/>
</dbReference>
<evidence type="ECO:0000256" key="1">
    <source>
        <dbReference type="ARBA" id="ARBA00004651"/>
    </source>
</evidence>
<feature type="transmembrane region" description="Helical" evidence="7">
    <location>
        <begin position="493"/>
        <end position="511"/>
    </location>
</feature>
<feature type="transmembrane region" description="Helical" evidence="7">
    <location>
        <begin position="374"/>
        <end position="395"/>
    </location>
</feature>
<dbReference type="SUPFAM" id="SSF103473">
    <property type="entry name" value="MFS general substrate transporter"/>
    <property type="match status" value="1"/>
</dbReference>
<evidence type="ECO:0000256" key="5">
    <source>
        <dbReference type="ARBA" id="ARBA00022989"/>
    </source>
</evidence>
<evidence type="ECO:0000256" key="4">
    <source>
        <dbReference type="ARBA" id="ARBA00022692"/>
    </source>
</evidence>
<protein>
    <submittedName>
        <fullName evidence="9">Putative multidrug resistance transmembrane protein</fullName>
    </submittedName>
</protein>
<dbReference type="HOGENOM" id="CLU_000960_28_0_5"/>
<feature type="transmembrane region" description="Helical" evidence="7">
    <location>
        <begin position="180"/>
        <end position="203"/>
    </location>
</feature>
<dbReference type="Gene3D" id="1.20.1250.20">
    <property type="entry name" value="MFS general substrate transporter like domains"/>
    <property type="match status" value="1"/>
</dbReference>
<evidence type="ECO:0000256" key="6">
    <source>
        <dbReference type="ARBA" id="ARBA00023136"/>
    </source>
</evidence>
<dbReference type="InterPro" id="IPR004638">
    <property type="entry name" value="EmrB-like"/>
</dbReference>
<dbReference type="STRING" id="1515612.SKP52_13495"/>
<feature type="transmembrane region" description="Helical" evidence="7">
    <location>
        <begin position="153"/>
        <end position="174"/>
    </location>
</feature>
<comment type="subcellular location">
    <subcellularLocation>
        <location evidence="1">Cell membrane</location>
        <topology evidence="1">Multi-pass membrane protein</topology>
    </subcellularLocation>
</comment>
<keyword evidence="5 7" id="KW-1133">Transmembrane helix</keyword>
<evidence type="ECO:0000259" key="8">
    <source>
        <dbReference type="PROSITE" id="PS50850"/>
    </source>
</evidence>
<proteinExistence type="predicted"/>
<dbReference type="AlphaFoldDB" id="A0A0A7PNU0"/>
<feature type="transmembrane region" description="Helical" evidence="7">
    <location>
        <begin position="23"/>
        <end position="46"/>
    </location>
</feature>
<dbReference type="RefSeq" id="WP_148309124.1">
    <property type="nucleotide sequence ID" value="NZ_CP009122.1"/>
</dbReference>
<evidence type="ECO:0000256" key="7">
    <source>
        <dbReference type="SAM" id="Phobius"/>
    </source>
</evidence>
<feature type="transmembrane region" description="Helical" evidence="7">
    <location>
        <begin position="284"/>
        <end position="305"/>
    </location>
</feature>
<dbReference type="PROSITE" id="PS50850">
    <property type="entry name" value="MFS"/>
    <property type="match status" value="1"/>
</dbReference>
<dbReference type="NCBIfam" id="TIGR00711">
    <property type="entry name" value="efflux_EmrB"/>
    <property type="match status" value="1"/>
</dbReference>
<name>A0A0A7PNU0_9SPHN</name>
<dbReference type="PANTHER" id="PTHR23501">
    <property type="entry name" value="MAJOR FACILITATOR SUPERFAMILY"/>
    <property type="match status" value="1"/>
</dbReference>
<accession>A0A0A7PNU0</accession>
<dbReference type="Gene3D" id="1.20.1720.10">
    <property type="entry name" value="Multidrug resistance protein D"/>
    <property type="match status" value="1"/>
</dbReference>
<keyword evidence="10" id="KW-1185">Reference proteome</keyword>
<feature type="domain" description="Major facilitator superfamily (MFS) profile" evidence="8">
    <location>
        <begin position="28"/>
        <end position="516"/>
    </location>
</feature>
<dbReference type="InterPro" id="IPR020846">
    <property type="entry name" value="MFS_dom"/>
</dbReference>
<feature type="transmembrane region" description="Helical" evidence="7">
    <location>
        <begin position="246"/>
        <end position="264"/>
    </location>
</feature>
<evidence type="ECO:0000256" key="3">
    <source>
        <dbReference type="ARBA" id="ARBA00022475"/>
    </source>
</evidence>
<evidence type="ECO:0000313" key="10">
    <source>
        <dbReference type="Proteomes" id="UP000030907"/>
    </source>
</evidence>
<dbReference type="PANTHER" id="PTHR23501:SF51">
    <property type="entry name" value="MULTIDRUG RESISTANCE PROTEIN B"/>
    <property type="match status" value="1"/>
</dbReference>
<dbReference type="CDD" id="cd17503">
    <property type="entry name" value="MFS_LmrB_MDR_like"/>
    <property type="match status" value="1"/>
</dbReference>
<sequence>MTAELASNSASGTPTAERRNADITAWIAVAAGALGAMLATLDISIVNSALPVIQGEIGASGTEGTWIATAFLVAEIVVIPLSAWLERLFGLRNLLIIAVSAFTGFSILCGMATDLTTMIIGRTGQGFMGGALIPTAMTIVAKRLPPHQQPIGMALFGMTVILGPVMGPLIGGWLTENLSWHYAFFVNVPICAVLLLLLFVGLPHEEPKWEYLTDADWAGIAGLILGLGALTVLLEEGHREEWFESALIRWLALIAVIGFASLIYGQLNASKPVLKLRLLLNRQFGSVAVMALALGMVMYGSTYVIPQFLAIISDYNAFQTGLVIFWMGIPAFVLMPILPFMIRRLHIRIAVGVGMLLMAASCFVSISLTAESGGAVFIESQLIRGVGMILAMMFLNQATVASVAKTDAGDASGIFNAARNLGGSFALAGLASFQDKRIWHHSRRMEETLNANSASLQIYLDELAKSFGGMEGAMSMLGRTIQRDAFVMTYNDVFLVMGVLTLMTVPLVIFLKPLPKNVSLSMH</sequence>
<feature type="transmembrane region" description="Helical" evidence="7">
    <location>
        <begin position="119"/>
        <end position="141"/>
    </location>
</feature>